<feature type="domain" description="Beta-lactamase-related" evidence="3">
    <location>
        <begin position="24"/>
        <end position="129"/>
    </location>
</feature>
<dbReference type="InterPro" id="IPR012338">
    <property type="entry name" value="Beta-lactam/transpept-like"/>
</dbReference>
<evidence type="ECO:0000259" key="3">
    <source>
        <dbReference type="Pfam" id="PF00144"/>
    </source>
</evidence>
<dbReference type="InterPro" id="IPR050789">
    <property type="entry name" value="Diverse_Enzym_Activities"/>
</dbReference>
<comment type="similarity">
    <text evidence="1">Belongs to the class-A beta-lactamase family.</text>
</comment>
<dbReference type="Pfam" id="PF00144">
    <property type="entry name" value="Beta-lactamase"/>
    <property type="match status" value="2"/>
</dbReference>
<sequence length="384" mass="43371">MESFEQSATSSRVLRLCQKNVTVAAISKDGSFNYMKRFDDKSNNDEKSEPVYWIASMTKFLTSIAALQCVERGQLHLDEDISAVLPEFKDSRILVTYDAARNLEYRPASCTITLRHLLTHTAGVAYFNPKLYGLPKMRVNEGKATLHGGVFDSFIKDLVANLGTSLNTRLVLTSPERWYVKRVNPGHTLGSYFERYLFQPLGIKEATFHLEQQESFRSLEPISIDFVIADPIQEDFGGGGLYTTCSELLKLYGAILREDERILKKETIRQMITPQSEGNGKDGVPRGLDKQYNIDSCHQRAIMNTIPRGTPVNFGLGSLIPMVDVEGRRSKESITWSGFTNCYWWIDMEKGVAGIYLSQLLPHGDLKTIDFMTEFESAVYKQLG</sequence>
<evidence type="ECO:0000313" key="5">
    <source>
        <dbReference type="Proteomes" id="UP000240883"/>
    </source>
</evidence>
<dbReference type="GO" id="GO:0016787">
    <property type="term" value="F:hydrolase activity"/>
    <property type="evidence" value="ECO:0007669"/>
    <property type="project" value="UniProtKB-KW"/>
</dbReference>
<dbReference type="Proteomes" id="UP000240883">
    <property type="component" value="Unassembled WGS sequence"/>
</dbReference>
<dbReference type="Gene3D" id="3.40.710.10">
    <property type="entry name" value="DD-peptidase/beta-lactamase superfamily"/>
    <property type="match status" value="1"/>
</dbReference>
<dbReference type="InterPro" id="IPR001466">
    <property type="entry name" value="Beta-lactam-related"/>
</dbReference>
<proteinExistence type="inferred from homology"/>
<dbReference type="PANTHER" id="PTHR43283:SF17">
    <property type="entry name" value="(LOVD), PUTATIVE (AFU_ORTHOLOGUE AFUA_5G00920)-RELATED"/>
    <property type="match status" value="1"/>
</dbReference>
<organism evidence="4 5">
    <name type="scientific">Corynespora cassiicola Philippines</name>
    <dbReference type="NCBI Taxonomy" id="1448308"/>
    <lineage>
        <taxon>Eukaryota</taxon>
        <taxon>Fungi</taxon>
        <taxon>Dikarya</taxon>
        <taxon>Ascomycota</taxon>
        <taxon>Pezizomycotina</taxon>
        <taxon>Dothideomycetes</taxon>
        <taxon>Pleosporomycetidae</taxon>
        <taxon>Pleosporales</taxon>
        <taxon>Corynesporascaceae</taxon>
        <taxon>Corynespora</taxon>
    </lineage>
</organism>
<protein>
    <submittedName>
        <fullName evidence="4">Beta-lactamase/transpeptidase-like protein</fullName>
    </submittedName>
</protein>
<evidence type="ECO:0000256" key="1">
    <source>
        <dbReference type="ARBA" id="ARBA00009009"/>
    </source>
</evidence>
<feature type="domain" description="Beta-lactamase-related" evidence="3">
    <location>
        <begin position="181"/>
        <end position="363"/>
    </location>
</feature>
<dbReference type="STRING" id="1448308.A0A2T2P9Y7"/>
<reference evidence="4 5" key="1">
    <citation type="journal article" date="2018" name="Front. Microbiol.">
        <title>Genome-Wide Analysis of Corynespora cassiicola Leaf Fall Disease Putative Effectors.</title>
        <authorList>
            <person name="Lopez D."/>
            <person name="Ribeiro S."/>
            <person name="Label P."/>
            <person name="Fumanal B."/>
            <person name="Venisse J.S."/>
            <person name="Kohler A."/>
            <person name="de Oliveira R.R."/>
            <person name="Labutti K."/>
            <person name="Lipzen A."/>
            <person name="Lail K."/>
            <person name="Bauer D."/>
            <person name="Ohm R.A."/>
            <person name="Barry K.W."/>
            <person name="Spatafora J."/>
            <person name="Grigoriev I.V."/>
            <person name="Martin F.M."/>
            <person name="Pujade-Renaud V."/>
        </authorList>
    </citation>
    <scope>NUCLEOTIDE SEQUENCE [LARGE SCALE GENOMIC DNA]</scope>
    <source>
        <strain evidence="4 5">Philippines</strain>
    </source>
</reference>
<evidence type="ECO:0000313" key="4">
    <source>
        <dbReference type="EMBL" id="PSN74474.1"/>
    </source>
</evidence>
<evidence type="ECO:0000256" key="2">
    <source>
        <dbReference type="ARBA" id="ARBA00022801"/>
    </source>
</evidence>
<dbReference type="AlphaFoldDB" id="A0A2T2P9Y7"/>
<keyword evidence="5" id="KW-1185">Reference proteome</keyword>
<dbReference type="OrthoDB" id="428260at2759"/>
<dbReference type="SUPFAM" id="SSF56601">
    <property type="entry name" value="beta-lactamase/transpeptidase-like"/>
    <property type="match status" value="1"/>
</dbReference>
<gene>
    <name evidence="4" type="ORF">BS50DRAFT_581282</name>
</gene>
<accession>A0A2T2P9Y7</accession>
<name>A0A2T2P9Y7_CORCC</name>
<keyword evidence="2" id="KW-0378">Hydrolase</keyword>
<dbReference type="EMBL" id="KZ678128">
    <property type="protein sequence ID" value="PSN74474.1"/>
    <property type="molecule type" value="Genomic_DNA"/>
</dbReference>
<dbReference type="PANTHER" id="PTHR43283">
    <property type="entry name" value="BETA-LACTAMASE-RELATED"/>
    <property type="match status" value="1"/>
</dbReference>